<dbReference type="EMBL" id="CP002403">
    <property type="protein sequence ID" value="ADU20588.1"/>
    <property type="molecule type" value="Genomic_DNA"/>
</dbReference>
<evidence type="ECO:0000256" key="1">
    <source>
        <dbReference type="SAM" id="Phobius"/>
    </source>
</evidence>
<feature type="domain" description="Zinc-ribbon" evidence="2">
    <location>
        <begin position="248"/>
        <end position="268"/>
    </location>
</feature>
<evidence type="ECO:0000313" key="4">
    <source>
        <dbReference type="Proteomes" id="UP000006919"/>
    </source>
</evidence>
<dbReference type="STRING" id="697329.Rumal_0025"/>
<evidence type="ECO:0000259" key="2">
    <source>
        <dbReference type="Pfam" id="PF13240"/>
    </source>
</evidence>
<dbReference type="Proteomes" id="UP000006919">
    <property type="component" value="Chromosome"/>
</dbReference>
<keyword evidence="1" id="KW-0812">Transmembrane</keyword>
<keyword evidence="1" id="KW-1133">Transmembrane helix</keyword>
<dbReference type="HOGENOM" id="CLU_1018973_0_0_9"/>
<dbReference type="KEGG" id="ral:Rumal_0025"/>
<dbReference type="InterPro" id="IPR026870">
    <property type="entry name" value="Zinc_ribbon_dom"/>
</dbReference>
<gene>
    <name evidence="3" type="ordered locus">Rumal_0025</name>
</gene>
<evidence type="ECO:0000313" key="3">
    <source>
        <dbReference type="EMBL" id="ADU20588.1"/>
    </source>
</evidence>
<keyword evidence="1" id="KW-0472">Membrane</keyword>
<dbReference type="AlphaFoldDB" id="E6UB47"/>
<feature type="transmembrane region" description="Helical" evidence="1">
    <location>
        <begin position="139"/>
        <end position="167"/>
    </location>
</feature>
<protein>
    <recommendedName>
        <fullName evidence="2">Zinc-ribbon domain-containing protein</fullName>
    </recommendedName>
</protein>
<reference evidence="3 4" key="1">
    <citation type="journal article" date="2011" name="J. Bacteriol.">
        <title>Complete genome of the cellulolytic ruminal bacterium Ruminococcus albus 7.</title>
        <authorList>
            <person name="Suen G."/>
            <person name="Stevenson D.M."/>
            <person name="Bruce D.C."/>
            <person name="Chertkov O."/>
            <person name="Copeland A."/>
            <person name="Cheng J.F."/>
            <person name="Detter C."/>
            <person name="Detter J.C."/>
            <person name="Goodwin L.A."/>
            <person name="Han C.S."/>
            <person name="Hauser L.J."/>
            <person name="Ivanova N.N."/>
            <person name="Kyrpides N.C."/>
            <person name="Land M.L."/>
            <person name="Lapidus A."/>
            <person name="Lucas S."/>
            <person name="Ovchinnikova G."/>
            <person name="Pitluck S."/>
            <person name="Tapia R."/>
            <person name="Woyke T."/>
            <person name="Boyum J."/>
            <person name="Mead D."/>
            <person name="Weimer P.J."/>
        </authorList>
    </citation>
    <scope>NUCLEOTIDE SEQUENCE [LARGE SCALE GENOMIC DNA]</scope>
    <source>
        <strain evidence="4">ATCC 27210 / DSM 20455 / JCM 14654 / NCDO 2250 / 7</strain>
    </source>
</reference>
<feature type="transmembrane region" description="Helical" evidence="1">
    <location>
        <begin position="20"/>
        <end position="44"/>
    </location>
</feature>
<proteinExistence type="predicted"/>
<sequence precursor="true">MLTMAKNVCKKKLTYSGGGVCVMTCIAALLAMCAPAGNYIGGLLYTQFFSKQVFDMSFELDTFLYNNIAYIPMALFSLVIMFWAFSAAKYKRMGREFGWVSIFMSITLSLHPALLLYILSKKDNFIGDYFNSNYDSDKFIGSVILAKICFPIIAGLLILIAGIVVLARIGGEDFVVEVPRRIKNKKEKVQTVSTPEYTAVPENSEQESAFGFGENTQPVQGLTGETKPATYNEDPNAVTPKRPSVKLCPKCGELVGDDELFCSNCGYRM</sequence>
<dbReference type="Pfam" id="PF13240">
    <property type="entry name" value="Zn_Ribbon_1"/>
    <property type="match status" value="1"/>
</dbReference>
<feature type="transmembrane region" description="Helical" evidence="1">
    <location>
        <begin position="64"/>
        <end position="85"/>
    </location>
</feature>
<accession>E6UB47</accession>
<name>E6UB47_RUMA7</name>
<organism evidence="3 4">
    <name type="scientific">Ruminococcus albus (strain ATCC 27210 / DSM 20455 / JCM 14654 / NCDO 2250 / 7)</name>
    <dbReference type="NCBI Taxonomy" id="697329"/>
    <lineage>
        <taxon>Bacteria</taxon>
        <taxon>Bacillati</taxon>
        <taxon>Bacillota</taxon>
        <taxon>Clostridia</taxon>
        <taxon>Eubacteriales</taxon>
        <taxon>Oscillospiraceae</taxon>
        <taxon>Ruminococcus</taxon>
    </lineage>
</organism>
<feature type="transmembrane region" description="Helical" evidence="1">
    <location>
        <begin position="97"/>
        <end position="119"/>
    </location>
</feature>